<name>A0AAD7BVA5_9AGAR</name>
<sequence length="631" mass="68906">MSSRLKAAPGGSSFTGRTLPPPPYPYWSMPDSQPRDSPDADEETVANTHKCLWQDCTQGFPDPETLYNHLCNDHIGRKSTNNLCLTCKWKDCGTSCAKRDHITSHLRVHTPLKPHICEICKKSFKRPQDLKKHEKIHTEEHHAQHKHSKAITVADPAFSSRVRGDSNAAHSKSKSPSSASSSAPRAQSRSSSISMPQSSIGSYPNFPPTPPSDRRSPTDEMFMPHQPWDTTATGSKRAHGDDFAVEEFFTDMKKRRVSPSYDPRMAELSLDIRTPEELAAVNDFLITLGRDVSDTGRHHSGGSGFSGESYFDPVSLSQLGLAGMPGMPPNVPIEGAPYPNSAQIPFYSTSSRSTHGQYGPMYPSIDDAHVTYPPRGAKYAPYPHHHHYTPSPPHERGSPPHMNIPPPDSAAYDYLRPSRDYMRKSMHRIELLKTAPDSVSKPEPVEPRIVAPAHRGMPANLVSATTSLPVSAVRDSTPPPAASSLKEGGSLYPLLTSGDVQYKLAPLQHRYRSPSPTSTSAESTPAASVQSSPKTAEITVLPSLRSIAPSLPPVPVRMGSGSGTDDVAKELGRIQLGRQAGAAVSPEERRRHAELIRNLLVAINSEFRERHGTPSIPRPPSPVRDVEMTAA</sequence>
<comment type="similarity">
    <text evidence="8">Belongs to the pacC/RIM101 family.</text>
</comment>
<feature type="region of interest" description="Disordered" evidence="10">
    <location>
        <begin position="130"/>
        <end position="237"/>
    </location>
</feature>
<keyword evidence="5 9" id="KW-0863">Zinc-finger</keyword>
<reference evidence="12" key="1">
    <citation type="submission" date="2023-03" db="EMBL/GenBank/DDBJ databases">
        <title>Massive genome expansion in bonnet fungi (Mycena s.s.) driven by repeated elements and novel gene families across ecological guilds.</title>
        <authorList>
            <consortium name="Lawrence Berkeley National Laboratory"/>
            <person name="Harder C.B."/>
            <person name="Miyauchi S."/>
            <person name="Viragh M."/>
            <person name="Kuo A."/>
            <person name="Thoen E."/>
            <person name="Andreopoulos B."/>
            <person name="Lu D."/>
            <person name="Skrede I."/>
            <person name="Drula E."/>
            <person name="Henrissat B."/>
            <person name="Morin E."/>
            <person name="Kohler A."/>
            <person name="Barry K."/>
            <person name="LaButti K."/>
            <person name="Morin E."/>
            <person name="Salamov A."/>
            <person name="Lipzen A."/>
            <person name="Mereny Z."/>
            <person name="Hegedus B."/>
            <person name="Baldrian P."/>
            <person name="Stursova M."/>
            <person name="Weitz H."/>
            <person name="Taylor A."/>
            <person name="Grigoriev I.V."/>
            <person name="Nagy L.G."/>
            <person name="Martin F."/>
            <person name="Kauserud H."/>
        </authorList>
    </citation>
    <scope>NUCLEOTIDE SEQUENCE</scope>
    <source>
        <strain evidence="12">9284</strain>
    </source>
</reference>
<feature type="compositionally biased region" description="Low complexity" evidence="10">
    <location>
        <begin position="166"/>
        <end position="202"/>
    </location>
</feature>
<keyword evidence="7" id="KW-0539">Nucleus</keyword>
<gene>
    <name evidence="12" type="ORF">FB45DRAFT_917781</name>
</gene>
<evidence type="ECO:0000256" key="1">
    <source>
        <dbReference type="ARBA" id="ARBA00004123"/>
    </source>
</evidence>
<dbReference type="PROSITE" id="PS00028">
    <property type="entry name" value="ZINC_FINGER_C2H2_1"/>
    <property type="match status" value="3"/>
</dbReference>
<comment type="subcellular location">
    <subcellularLocation>
        <location evidence="1">Nucleus</location>
    </subcellularLocation>
</comment>
<feature type="region of interest" description="Disordered" evidence="10">
    <location>
        <begin position="510"/>
        <end position="535"/>
    </location>
</feature>
<evidence type="ECO:0000256" key="5">
    <source>
        <dbReference type="ARBA" id="ARBA00022771"/>
    </source>
</evidence>
<evidence type="ECO:0000259" key="11">
    <source>
        <dbReference type="PROSITE" id="PS50157"/>
    </source>
</evidence>
<evidence type="ECO:0000256" key="7">
    <source>
        <dbReference type="ARBA" id="ARBA00023242"/>
    </source>
</evidence>
<dbReference type="InterPro" id="IPR036236">
    <property type="entry name" value="Znf_C2H2_sf"/>
</dbReference>
<keyword evidence="3" id="KW-0479">Metal-binding</keyword>
<evidence type="ECO:0000256" key="3">
    <source>
        <dbReference type="ARBA" id="ARBA00022723"/>
    </source>
</evidence>
<dbReference type="EMBL" id="JARKIF010000009">
    <property type="protein sequence ID" value="KAJ7631187.1"/>
    <property type="molecule type" value="Genomic_DNA"/>
</dbReference>
<evidence type="ECO:0000313" key="12">
    <source>
        <dbReference type="EMBL" id="KAJ7631187.1"/>
    </source>
</evidence>
<evidence type="ECO:0000313" key="13">
    <source>
        <dbReference type="Proteomes" id="UP001221142"/>
    </source>
</evidence>
<accession>A0AAD7BVA5</accession>
<feature type="region of interest" description="Disordered" evidence="10">
    <location>
        <begin position="609"/>
        <end position="631"/>
    </location>
</feature>
<evidence type="ECO:0000256" key="9">
    <source>
        <dbReference type="PROSITE-ProRule" id="PRU00042"/>
    </source>
</evidence>
<evidence type="ECO:0000256" key="10">
    <source>
        <dbReference type="SAM" id="MobiDB-lite"/>
    </source>
</evidence>
<organism evidence="12 13">
    <name type="scientific">Roridomyces roridus</name>
    <dbReference type="NCBI Taxonomy" id="1738132"/>
    <lineage>
        <taxon>Eukaryota</taxon>
        <taxon>Fungi</taxon>
        <taxon>Dikarya</taxon>
        <taxon>Basidiomycota</taxon>
        <taxon>Agaricomycotina</taxon>
        <taxon>Agaricomycetes</taxon>
        <taxon>Agaricomycetidae</taxon>
        <taxon>Agaricales</taxon>
        <taxon>Marasmiineae</taxon>
        <taxon>Mycenaceae</taxon>
        <taxon>Roridomyces</taxon>
    </lineage>
</organism>
<feature type="region of interest" description="Disordered" evidence="10">
    <location>
        <begin position="1"/>
        <end position="43"/>
    </location>
</feature>
<dbReference type="PANTHER" id="PTHR47257">
    <property type="entry name" value="PH-RESPONSE TRANSCRIPTION FACTOR PACC/RIM101"/>
    <property type="match status" value="1"/>
</dbReference>
<dbReference type="InterPro" id="IPR050806">
    <property type="entry name" value="pacC/RIM101"/>
</dbReference>
<feature type="compositionally biased region" description="Low complexity" evidence="10">
    <location>
        <begin position="513"/>
        <end position="528"/>
    </location>
</feature>
<dbReference type="SMART" id="SM00355">
    <property type="entry name" value="ZnF_C2H2"/>
    <property type="match status" value="3"/>
</dbReference>
<dbReference type="Pfam" id="PF00096">
    <property type="entry name" value="zf-C2H2"/>
    <property type="match status" value="1"/>
</dbReference>
<feature type="domain" description="C2H2-type" evidence="11">
    <location>
        <begin position="115"/>
        <end position="142"/>
    </location>
</feature>
<keyword evidence="4" id="KW-0677">Repeat</keyword>
<dbReference type="PROSITE" id="PS50157">
    <property type="entry name" value="ZINC_FINGER_C2H2_2"/>
    <property type="match status" value="3"/>
</dbReference>
<dbReference type="GO" id="GO:0008270">
    <property type="term" value="F:zinc ion binding"/>
    <property type="evidence" value="ECO:0007669"/>
    <property type="project" value="UniProtKB-KW"/>
</dbReference>
<dbReference type="PANTHER" id="PTHR47257:SF1">
    <property type="entry name" value="PH-RESPONSE TRANSCRIPTION FACTOR PACC_RIM101"/>
    <property type="match status" value="1"/>
</dbReference>
<evidence type="ECO:0000256" key="4">
    <source>
        <dbReference type="ARBA" id="ARBA00022737"/>
    </source>
</evidence>
<dbReference type="GO" id="GO:0005634">
    <property type="term" value="C:nucleus"/>
    <property type="evidence" value="ECO:0007669"/>
    <property type="project" value="UniProtKB-SubCell"/>
</dbReference>
<keyword evidence="2" id="KW-0678">Repressor</keyword>
<feature type="domain" description="C2H2-type" evidence="11">
    <location>
        <begin position="49"/>
        <end position="79"/>
    </location>
</feature>
<dbReference type="InterPro" id="IPR013087">
    <property type="entry name" value="Znf_C2H2_type"/>
</dbReference>
<dbReference type="SUPFAM" id="SSF57667">
    <property type="entry name" value="beta-beta-alpha zinc fingers"/>
    <property type="match status" value="2"/>
</dbReference>
<proteinExistence type="inferred from homology"/>
<dbReference type="Gene3D" id="3.30.160.60">
    <property type="entry name" value="Classic Zinc Finger"/>
    <property type="match status" value="2"/>
</dbReference>
<feature type="compositionally biased region" description="Basic and acidic residues" evidence="10">
    <location>
        <begin position="130"/>
        <end position="142"/>
    </location>
</feature>
<protein>
    <recommendedName>
        <fullName evidence="11">C2H2-type domain-containing protein</fullName>
    </recommendedName>
</protein>
<dbReference type="FunFam" id="3.30.160.60:FF:002343">
    <property type="entry name" value="Zinc finger protein 33A"/>
    <property type="match status" value="1"/>
</dbReference>
<dbReference type="Proteomes" id="UP001221142">
    <property type="component" value="Unassembled WGS sequence"/>
</dbReference>
<keyword evidence="6" id="KW-0862">Zinc</keyword>
<dbReference type="GO" id="GO:0045944">
    <property type="term" value="P:positive regulation of transcription by RNA polymerase II"/>
    <property type="evidence" value="ECO:0007669"/>
    <property type="project" value="TreeGrafter"/>
</dbReference>
<feature type="domain" description="C2H2-type" evidence="11">
    <location>
        <begin position="85"/>
        <end position="114"/>
    </location>
</feature>
<evidence type="ECO:0000256" key="2">
    <source>
        <dbReference type="ARBA" id="ARBA00022491"/>
    </source>
</evidence>
<evidence type="ECO:0000256" key="6">
    <source>
        <dbReference type="ARBA" id="ARBA00022833"/>
    </source>
</evidence>
<feature type="region of interest" description="Disordered" evidence="10">
    <location>
        <begin position="470"/>
        <end position="490"/>
    </location>
</feature>
<comment type="caution">
    <text evidence="12">The sequence shown here is derived from an EMBL/GenBank/DDBJ whole genome shotgun (WGS) entry which is preliminary data.</text>
</comment>
<keyword evidence="13" id="KW-1185">Reference proteome</keyword>
<dbReference type="AlphaFoldDB" id="A0AAD7BVA5"/>
<evidence type="ECO:0000256" key="8">
    <source>
        <dbReference type="ARBA" id="ARBA00038089"/>
    </source>
</evidence>